<dbReference type="PROSITE" id="PS50065">
    <property type="entry name" value="HMG_COA_REDUCTASE_4"/>
    <property type="match status" value="1"/>
</dbReference>
<dbReference type="PANTHER" id="PTHR10572:SF24">
    <property type="entry name" value="3-HYDROXY-3-METHYLGLUTARYL-COENZYME A REDUCTASE"/>
    <property type="match status" value="1"/>
</dbReference>
<dbReference type="InterPro" id="IPR009023">
    <property type="entry name" value="HMG_CoA_Rdtase_NAD(P)-bd_sf"/>
</dbReference>
<gene>
    <name evidence="4" type="ORF">OM074_14470</name>
</gene>
<dbReference type="Gene3D" id="1.10.8.660">
    <property type="match status" value="1"/>
</dbReference>
<keyword evidence="5" id="KW-1185">Reference proteome</keyword>
<dbReference type="Gene3D" id="3.90.770.10">
    <property type="entry name" value="3-hydroxy-3-methylglutaryl-coenzyme A Reductase, Chain A, domain 2"/>
    <property type="match status" value="2"/>
</dbReference>
<dbReference type="PANTHER" id="PTHR10572">
    <property type="entry name" value="3-HYDROXY-3-METHYLGLUTARYL-COENZYME A REDUCTASE"/>
    <property type="match status" value="1"/>
</dbReference>
<proteinExistence type="inferred from homology"/>
<dbReference type="GO" id="GO:0015936">
    <property type="term" value="P:coenzyme A metabolic process"/>
    <property type="evidence" value="ECO:0007669"/>
    <property type="project" value="InterPro"/>
</dbReference>
<dbReference type="InterPro" id="IPR002202">
    <property type="entry name" value="HMG_CoA_Rdtase"/>
</dbReference>
<dbReference type="RefSeq" id="WP_301200659.1">
    <property type="nucleotide sequence ID" value="NZ_JAPDPI010000030.1"/>
</dbReference>
<evidence type="ECO:0000256" key="1">
    <source>
        <dbReference type="ARBA" id="ARBA00007661"/>
    </source>
</evidence>
<evidence type="ECO:0000313" key="5">
    <source>
        <dbReference type="Proteomes" id="UP001207408"/>
    </source>
</evidence>
<comment type="catalytic activity">
    <reaction evidence="3">
        <text>(R)-mevalonate + 2 NAD(+) + CoA = (3S)-3-hydroxy-3-methylglutaryl-CoA + 2 NADH + 2 H(+)</text>
        <dbReference type="Rhea" id="RHEA:14833"/>
        <dbReference type="ChEBI" id="CHEBI:15378"/>
        <dbReference type="ChEBI" id="CHEBI:36464"/>
        <dbReference type="ChEBI" id="CHEBI:43074"/>
        <dbReference type="ChEBI" id="CHEBI:57287"/>
        <dbReference type="ChEBI" id="CHEBI:57540"/>
        <dbReference type="ChEBI" id="CHEBI:57945"/>
        <dbReference type="EC" id="1.1.1.88"/>
    </reaction>
</comment>
<keyword evidence="2 3" id="KW-0560">Oxidoreductase</keyword>
<dbReference type="CDD" id="cd00644">
    <property type="entry name" value="HMG-CoA_reductase_classII"/>
    <property type="match status" value="1"/>
</dbReference>
<evidence type="ECO:0000256" key="3">
    <source>
        <dbReference type="RuleBase" id="RU361219"/>
    </source>
</evidence>
<name>A0AAE3MF56_9BACT</name>
<dbReference type="GO" id="GO:0140643">
    <property type="term" value="F:hydroxymethylglutaryl-CoA reductase (NADH) activity"/>
    <property type="evidence" value="ECO:0007669"/>
    <property type="project" value="UniProtKB-EC"/>
</dbReference>
<dbReference type="NCBIfam" id="TIGR00532">
    <property type="entry name" value="HMG_CoA_R_NAD"/>
    <property type="match status" value="1"/>
</dbReference>
<protein>
    <recommendedName>
        <fullName evidence="3">3-hydroxy-3-methylglutaryl coenzyme A reductase</fullName>
        <shortName evidence="3">HMG-CoA reductase</shortName>
        <ecNumber evidence="3">1.1.1.88</ecNumber>
    </recommendedName>
</protein>
<dbReference type="EMBL" id="JAPDPI010000030">
    <property type="protein sequence ID" value="MCW3806838.1"/>
    <property type="molecule type" value="Genomic_DNA"/>
</dbReference>
<comment type="similarity">
    <text evidence="1 3">Belongs to the HMG-CoA reductase family.</text>
</comment>
<reference evidence="4" key="1">
    <citation type="submission" date="2022-10" db="EMBL/GenBank/DDBJ databases">
        <authorList>
            <person name="Yu W.X."/>
        </authorList>
    </citation>
    <scope>NUCLEOTIDE SEQUENCE</scope>
    <source>
        <strain evidence="4">D04</strain>
    </source>
</reference>
<accession>A0AAE3MF56</accession>
<dbReference type="GO" id="GO:0004420">
    <property type="term" value="F:hydroxymethylglutaryl-CoA reductase (NADPH) activity"/>
    <property type="evidence" value="ECO:0007669"/>
    <property type="project" value="InterPro"/>
</dbReference>
<dbReference type="Pfam" id="PF00368">
    <property type="entry name" value="HMG-CoA_red"/>
    <property type="match status" value="1"/>
</dbReference>
<dbReference type="PRINTS" id="PR00071">
    <property type="entry name" value="HMGCOARDTASE"/>
</dbReference>
<comment type="caution">
    <text evidence="4">The sequence shown here is derived from an EMBL/GenBank/DDBJ whole genome shotgun (WGS) entry which is preliminary data.</text>
</comment>
<dbReference type="Proteomes" id="UP001207408">
    <property type="component" value="Unassembled WGS sequence"/>
</dbReference>
<keyword evidence="3" id="KW-0520">NAD</keyword>
<dbReference type="SUPFAM" id="SSF55035">
    <property type="entry name" value="NAD-binding domain of HMG-CoA reductase"/>
    <property type="match status" value="1"/>
</dbReference>
<dbReference type="InterPro" id="IPR023074">
    <property type="entry name" value="HMG_CoA_Rdtase_cat_sf"/>
</dbReference>
<dbReference type="InterPro" id="IPR004553">
    <property type="entry name" value="HMG_CoA_Rdtase_bac-typ"/>
</dbReference>
<sequence>MIAGFSKLSQQEKIDYLIKERGLSHHATELLINHHHPELQETYNQFSENTISNFYLPLGIAPNFVINSKWYDLPMVTEESSVVAAAAKAAKFWSERGGFKTKVISTLKKGQLFFKADWSFYELSTLLPQIEDKLKQSVAELTTSMEKRGGGIRDIDLDQIELKTGTTYALDVYFETADAMGANFINSCLEKMGDSLHHLLQIHNPNKSVEIIMAILSNYTPDCLVECTVTCSLDELKPYAADFSAREFANRFKHAVDIATRNTSRAVTHNKGIMNGIDAVIIATGNDFRAIEAGAHAYASRNGKYASLSQAEIKDDIFSFSLCLPLAVGTIGGLTSIHPMAKIALEILGNPSAKDLMQIAAASGLANNFSAVAALVTSGIQKGHMKMHLSNILQTLGAEQDEIEQAENYFKDKQVSHSLVKAFIKSLRN</sequence>
<dbReference type="EC" id="1.1.1.88" evidence="3"/>
<dbReference type="InterPro" id="IPR009029">
    <property type="entry name" value="HMG_CoA_Rdtase_sub-bd_dom_sf"/>
</dbReference>
<organism evidence="4 5">
    <name type="scientific">Plebeiibacterium marinum</name>
    <dbReference type="NCBI Taxonomy" id="2992111"/>
    <lineage>
        <taxon>Bacteria</taxon>
        <taxon>Pseudomonadati</taxon>
        <taxon>Bacteroidota</taxon>
        <taxon>Bacteroidia</taxon>
        <taxon>Marinilabiliales</taxon>
        <taxon>Marinilabiliaceae</taxon>
        <taxon>Plebeiibacterium</taxon>
    </lineage>
</organism>
<evidence type="ECO:0000313" key="4">
    <source>
        <dbReference type="EMBL" id="MCW3806838.1"/>
    </source>
</evidence>
<dbReference type="AlphaFoldDB" id="A0AAE3MF56"/>
<dbReference type="SUPFAM" id="SSF56542">
    <property type="entry name" value="Substrate-binding domain of HMG-CoA reductase"/>
    <property type="match status" value="1"/>
</dbReference>
<evidence type="ECO:0000256" key="2">
    <source>
        <dbReference type="ARBA" id="ARBA00023002"/>
    </source>
</evidence>
<comment type="pathway">
    <text evidence="3">Metabolic intermediate metabolism; (R)-mevalonate degradation; (S)-3-hydroxy-3-methylglutaryl-CoA from (R)-mevalonate: step 1/1.</text>
</comment>